<keyword evidence="2 8" id="KW-0812">Transmembrane</keyword>
<keyword evidence="3 8" id="KW-1133">Transmembrane helix</keyword>
<accession>A0A4U0V279</accession>
<sequence>MGLAARMLKSNLGLSPTPLSTSPSHPSHTRAMSSNNSPLPNFTSLSQRIALYRPPPTSTPPSPSPKAAPQTTIILCAWFRALPKHISKYTTAHQLRNPTAEILLLQSGVADMIFTSHATQRAHLLPAVEVLRAAHAAGNRILLHVFSNGGANSAVQFAHAWREAMGTPLPVDAVVLDSCPGSPDIGLAATAVITSIPRKQQWWAVVFVWTIIMPLFVSPMLFGSPNLVEWLRKGLNDGSLFAREVARVYLYSEVDRLVPFSAVEEHCASARNAGYEASLMRFRGSAHVAHVNEDKVRYWRAVDDVMESS</sequence>
<dbReference type="Proteomes" id="UP000310066">
    <property type="component" value="Unassembled WGS sequence"/>
</dbReference>
<keyword evidence="4 8" id="KW-0472">Membrane</keyword>
<evidence type="ECO:0000256" key="2">
    <source>
        <dbReference type="ARBA" id="ARBA00022692"/>
    </source>
</evidence>
<evidence type="ECO:0000313" key="10">
    <source>
        <dbReference type="Proteomes" id="UP000310066"/>
    </source>
</evidence>
<protein>
    <recommendedName>
        <fullName evidence="11">Indole-diterpene biosynthesis protein PaxU</fullName>
    </recommendedName>
</protein>
<evidence type="ECO:0000256" key="8">
    <source>
        <dbReference type="SAM" id="Phobius"/>
    </source>
</evidence>
<evidence type="ECO:0000313" key="9">
    <source>
        <dbReference type="EMBL" id="TKA41745.1"/>
    </source>
</evidence>
<reference evidence="9 10" key="1">
    <citation type="submission" date="2017-03" db="EMBL/GenBank/DDBJ databases">
        <title>Genomes of endolithic fungi from Antarctica.</title>
        <authorList>
            <person name="Coleine C."/>
            <person name="Masonjones S."/>
            <person name="Stajich J.E."/>
        </authorList>
    </citation>
    <scope>NUCLEOTIDE SEQUENCE [LARGE SCALE GENOMIC DNA]</scope>
    <source>
        <strain evidence="9 10">CCFEE 5311</strain>
    </source>
</reference>
<dbReference type="Pfam" id="PF05705">
    <property type="entry name" value="DUF829"/>
    <property type="match status" value="1"/>
</dbReference>
<dbReference type="OrthoDB" id="77878at2759"/>
<organism evidence="9 10">
    <name type="scientific">Friedmanniomyces endolithicus</name>
    <dbReference type="NCBI Taxonomy" id="329885"/>
    <lineage>
        <taxon>Eukaryota</taxon>
        <taxon>Fungi</taxon>
        <taxon>Dikarya</taxon>
        <taxon>Ascomycota</taxon>
        <taxon>Pezizomycotina</taxon>
        <taxon>Dothideomycetes</taxon>
        <taxon>Dothideomycetidae</taxon>
        <taxon>Mycosphaerellales</taxon>
        <taxon>Teratosphaeriaceae</taxon>
        <taxon>Friedmanniomyces</taxon>
    </lineage>
</organism>
<evidence type="ECO:0000256" key="6">
    <source>
        <dbReference type="ARBA" id="ARBA00034303"/>
    </source>
</evidence>
<keyword evidence="5" id="KW-0539">Nucleus</keyword>
<evidence type="ECO:0000256" key="5">
    <source>
        <dbReference type="ARBA" id="ARBA00023242"/>
    </source>
</evidence>
<dbReference type="InterPro" id="IPR029058">
    <property type="entry name" value="AB_hydrolase_fold"/>
</dbReference>
<evidence type="ECO:0008006" key="11">
    <source>
        <dbReference type="Google" id="ProtNLM"/>
    </source>
</evidence>
<comment type="subcellular location">
    <subcellularLocation>
        <location evidence="6">Nucleus outer membrane</location>
        <topology evidence="6">Single-pass membrane protein</topology>
    </subcellularLocation>
</comment>
<dbReference type="EMBL" id="NAJP01000026">
    <property type="protein sequence ID" value="TKA41745.1"/>
    <property type="molecule type" value="Genomic_DNA"/>
</dbReference>
<comment type="caution">
    <text evidence="9">The sequence shown here is derived from an EMBL/GenBank/DDBJ whole genome shotgun (WGS) entry which is preliminary data.</text>
</comment>
<name>A0A4U0V279_9PEZI</name>
<feature type="transmembrane region" description="Helical" evidence="8">
    <location>
        <begin position="202"/>
        <end position="223"/>
    </location>
</feature>
<evidence type="ECO:0000256" key="1">
    <source>
        <dbReference type="ARBA" id="ARBA00007387"/>
    </source>
</evidence>
<dbReference type="GO" id="GO:0005640">
    <property type="term" value="C:nuclear outer membrane"/>
    <property type="evidence" value="ECO:0007669"/>
    <property type="project" value="UniProtKB-SubCell"/>
</dbReference>
<feature type="compositionally biased region" description="Polar residues" evidence="7">
    <location>
        <begin position="30"/>
        <end position="39"/>
    </location>
</feature>
<dbReference type="AlphaFoldDB" id="A0A4U0V279"/>
<dbReference type="SUPFAM" id="SSF53474">
    <property type="entry name" value="alpha/beta-Hydrolases"/>
    <property type="match status" value="1"/>
</dbReference>
<evidence type="ECO:0000256" key="4">
    <source>
        <dbReference type="ARBA" id="ARBA00023136"/>
    </source>
</evidence>
<dbReference type="STRING" id="329885.A0A4U0V279"/>
<dbReference type="PANTHER" id="PTHR12265:SF30">
    <property type="entry name" value="TRANSMEMBRANE PROTEIN 53"/>
    <property type="match status" value="1"/>
</dbReference>
<dbReference type="InterPro" id="IPR008547">
    <property type="entry name" value="DUF829_TMEM53"/>
</dbReference>
<gene>
    <name evidence="9" type="ORF">B0A54_08171</name>
</gene>
<dbReference type="PANTHER" id="PTHR12265">
    <property type="entry name" value="TRANSMEMBRANE PROTEIN 53"/>
    <property type="match status" value="1"/>
</dbReference>
<comment type="similarity">
    <text evidence="1">Belongs to the TMEM53 family.</text>
</comment>
<proteinExistence type="inferred from homology"/>
<feature type="compositionally biased region" description="Low complexity" evidence="7">
    <location>
        <begin position="14"/>
        <end position="26"/>
    </location>
</feature>
<feature type="region of interest" description="Disordered" evidence="7">
    <location>
        <begin position="10"/>
        <end position="39"/>
    </location>
</feature>
<evidence type="ECO:0000256" key="7">
    <source>
        <dbReference type="SAM" id="MobiDB-lite"/>
    </source>
</evidence>
<evidence type="ECO:0000256" key="3">
    <source>
        <dbReference type="ARBA" id="ARBA00022989"/>
    </source>
</evidence>